<dbReference type="Pfam" id="PF01381">
    <property type="entry name" value="HTH_3"/>
    <property type="match status" value="1"/>
</dbReference>
<dbReference type="PROSITE" id="PS50943">
    <property type="entry name" value="HTH_CROC1"/>
    <property type="match status" value="1"/>
</dbReference>
<sequence>MATDTFGTAIAAARRAKGLSQKELAERVKLADDTGNVKSISPQYLNDIEHDRRSPSSAQLVTQFSRVLDLNADYLAFLADRWPDSLRRQIKSEEDFTTLVTAFRKQAAKAR</sequence>
<dbReference type="InterPro" id="IPR001387">
    <property type="entry name" value="Cro/C1-type_HTH"/>
</dbReference>
<keyword evidence="3" id="KW-1185">Reference proteome</keyword>
<dbReference type="CDD" id="cd00093">
    <property type="entry name" value="HTH_XRE"/>
    <property type="match status" value="1"/>
</dbReference>
<dbReference type="EMBL" id="CP104694">
    <property type="protein sequence ID" value="UXI66022.1"/>
    <property type="molecule type" value="Genomic_DNA"/>
</dbReference>
<evidence type="ECO:0000259" key="1">
    <source>
        <dbReference type="PROSITE" id="PS50943"/>
    </source>
</evidence>
<dbReference type="SMART" id="SM00530">
    <property type="entry name" value="HTH_XRE"/>
    <property type="match status" value="1"/>
</dbReference>
<dbReference type="InterPro" id="IPR010982">
    <property type="entry name" value="Lambda_DNA-bd_dom_sf"/>
</dbReference>
<feature type="domain" description="HTH cro/C1-type" evidence="1">
    <location>
        <begin position="10"/>
        <end position="75"/>
    </location>
</feature>
<evidence type="ECO:0000313" key="2">
    <source>
        <dbReference type="EMBL" id="UXI66022.1"/>
    </source>
</evidence>
<dbReference type="RefSeq" id="WP_261693012.1">
    <property type="nucleotide sequence ID" value="NZ_CP104694.1"/>
</dbReference>
<name>A0ABY6B8Y8_9GAMM</name>
<gene>
    <name evidence="2" type="ORF">N4264_14810</name>
</gene>
<accession>A0ABY6B8Y8</accession>
<protein>
    <submittedName>
        <fullName evidence="2">Helix-turn-helix transcriptional regulator</fullName>
    </submittedName>
</protein>
<dbReference type="Gene3D" id="1.10.260.40">
    <property type="entry name" value="lambda repressor-like DNA-binding domains"/>
    <property type="match status" value="1"/>
</dbReference>
<proteinExistence type="predicted"/>
<evidence type="ECO:0000313" key="3">
    <source>
        <dbReference type="Proteomes" id="UP001064632"/>
    </source>
</evidence>
<dbReference type="Proteomes" id="UP001064632">
    <property type="component" value="Chromosome"/>
</dbReference>
<reference evidence="2" key="1">
    <citation type="submission" date="2022-09" db="EMBL/GenBank/DDBJ databases">
        <title>Tahibacter sp. nov., isolated from a fresh water.</title>
        <authorList>
            <person name="Baek J.H."/>
            <person name="Lee J.K."/>
            <person name="Kim J.M."/>
            <person name="Jeon C.O."/>
        </authorList>
    </citation>
    <scope>NUCLEOTIDE SEQUENCE</scope>
    <source>
        <strain evidence="2">W38</strain>
    </source>
</reference>
<dbReference type="SUPFAM" id="SSF47413">
    <property type="entry name" value="lambda repressor-like DNA-binding domains"/>
    <property type="match status" value="1"/>
</dbReference>
<organism evidence="2 3">
    <name type="scientific">Tahibacter amnicola</name>
    <dbReference type="NCBI Taxonomy" id="2976241"/>
    <lineage>
        <taxon>Bacteria</taxon>
        <taxon>Pseudomonadati</taxon>
        <taxon>Pseudomonadota</taxon>
        <taxon>Gammaproteobacteria</taxon>
        <taxon>Lysobacterales</taxon>
        <taxon>Rhodanobacteraceae</taxon>
        <taxon>Tahibacter</taxon>
    </lineage>
</organism>